<dbReference type="PIRSF" id="PIRSF003025">
    <property type="entry name" value="eIF5A"/>
    <property type="match status" value="1"/>
</dbReference>
<dbReference type="GO" id="GO:0005737">
    <property type="term" value="C:cytoplasm"/>
    <property type="evidence" value="ECO:0007669"/>
    <property type="project" value="UniProtKB-SubCell"/>
</dbReference>
<comment type="similarity">
    <text evidence="2 8">Belongs to the eIF-5A family.</text>
</comment>
<dbReference type="Gene3D" id="2.30.30.30">
    <property type="match status" value="1"/>
</dbReference>
<dbReference type="PROSITE" id="PS00302">
    <property type="entry name" value="IF5A_HYPUSINE"/>
    <property type="match status" value="1"/>
</dbReference>
<dbReference type="InterPro" id="IPR001884">
    <property type="entry name" value="IF5A-like"/>
</dbReference>
<evidence type="ECO:0000313" key="11">
    <source>
        <dbReference type="Proteomes" id="UP000242188"/>
    </source>
</evidence>
<dbReference type="GO" id="GO:0003723">
    <property type="term" value="F:RNA binding"/>
    <property type="evidence" value="ECO:0007669"/>
    <property type="project" value="UniProtKB-KW"/>
</dbReference>
<dbReference type="Gene3D" id="2.40.50.140">
    <property type="entry name" value="Nucleic acid-binding proteins"/>
    <property type="match status" value="1"/>
</dbReference>
<dbReference type="SUPFAM" id="SSF50104">
    <property type="entry name" value="Translation proteins SH3-like domain"/>
    <property type="match status" value="1"/>
</dbReference>
<feature type="domain" description="Translation initiation factor 5A C-terminal" evidence="9">
    <location>
        <begin position="99"/>
        <end position="168"/>
    </location>
</feature>
<evidence type="ECO:0000256" key="2">
    <source>
        <dbReference type="ARBA" id="ARBA00006016"/>
    </source>
</evidence>
<keyword evidence="7 8" id="KW-0385">Hypusine</keyword>
<keyword evidence="11" id="KW-1185">Reference proteome</keyword>
<comment type="subcellular location">
    <subcellularLocation>
        <location evidence="1">Cytoplasm</location>
    </subcellularLocation>
</comment>
<organism evidence="10 11">
    <name type="scientific">Mizuhopecten yessoensis</name>
    <name type="common">Japanese scallop</name>
    <name type="synonym">Patinopecten yessoensis</name>
    <dbReference type="NCBI Taxonomy" id="6573"/>
    <lineage>
        <taxon>Eukaryota</taxon>
        <taxon>Metazoa</taxon>
        <taxon>Spiralia</taxon>
        <taxon>Lophotrochozoa</taxon>
        <taxon>Mollusca</taxon>
        <taxon>Bivalvia</taxon>
        <taxon>Autobranchia</taxon>
        <taxon>Pteriomorphia</taxon>
        <taxon>Pectinida</taxon>
        <taxon>Pectinoidea</taxon>
        <taxon>Pectinidae</taxon>
        <taxon>Mizuhopecten</taxon>
    </lineage>
</organism>
<dbReference type="InterPro" id="IPR012340">
    <property type="entry name" value="NA-bd_OB-fold"/>
</dbReference>
<dbReference type="PANTHER" id="PTHR11673">
    <property type="entry name" value="TRANSLATION INITIATION FACTOR 5A FAMILY MEMBER"/>
    <property type="match status" value="1"/>
</dbReference>
<protein>
    <recommendedName>
        <fullName evidence="8">Eukaryotic translation initiation factor 5A</fullName>
        <shortName evidence="8">eIF-5A</shortName>
    </recommendedName>
</protein>
<proteinExistence type="inferred from homology"/>
<evidence type="ECO:0000313" key="10">
    <source>
        <dbReference type="EMBL" id="OWF41260.1"/>
    </source>
</evidence>
<dbReference type="OrthoDB" id="9975114at2759"/>
<sequence>MKTKQRRNNQEQKIADVIEETEFGTGDAGSSTTVPQQCSALRKNGYVVIKEHPCKIVEMCTSKTGKHGHAKVHMTGLDIFTQKKYDDICPSTHNMSVPIVIRLDLQVVDVSRDEDGYMSLMNDNGELAYVKSSQGGLGKEIRKRFENDENLSVTVIKAMGEEAVQSFKVISP</sequence>
<keyword evidence="5" id="KW-0694">RNA-binding</keyword>
<dbReference type="GO" id="GO:0045901">
    <property type="term" value="P:positive regulation of translational elongation"/>
    <property type="evidence" value="ECO:0007669"/>
    <property type="project" value="UniProtKB-UniRule"/>
</dbReference>
<dbReference type="SMART" id="SM01376">
    <property type="entry name" value="eIF-5a"/>
    <property type="match status" value="1"/>
</dbReference>
<dbReference type="SUPFAM" id="SSF50249">
    <property type="entry name" value="Nucleic acid-binding proteins"/>
    <property type="match status" value="1"/>
</dbReference>
<dbReference type="EMBL" id="NEDP02005415">
    <property type="protein sequence ID" value="OWF41260.1"/>
    <property type="molecule type" value="Genomic_DNA"/>
</dbReference>
<dbReference type="InterPro" id="IPR008991">
    <property type="entry name" value="Translation_prot_SH3-like_sf"/>
</dbReference>
<dbReference type="NCBIfam" id="TIGR00037">
    <property type="entry name" value="eIF_5A"/>
    <property type="match status" value="1"/>
</dbReference>
<accession>A0A210PXP5</accession>
<dbReference type="Pfam" id="PF01287">
    <property type="entry name" value="eIF-5a"/>
    <property type="match status" value="1"/>
</dbReference>
<comment type="function">
    <text evidence="8">Translation factor that promotes translation elongation and termination, particularly upon ribosome stalling at specific amino acid sequence contexts. Binds between the exit (E) and peptidyl (P) site of the ribosome and promotes rescue of stalled ribosome: specifically required for efficient translation of polyproline-containing peptides as well as other motifs that stall the ribosome. Acts as ribosome quality control (RQC) cofactor by joining the RQC complex to facilitate peptidyl transfer during CAT tailing step.</text>
</comment>
<dbReference type="GO" id="GO:0003746">
    <property type="term" value="F:translation elongation factor activity"/>
    <property type="evidence" value="ECO:0007669"/>
    <property type="project" value="UniProtKB-UniRule"/>
</dbReference>
<evidence type="ECO:0000256" key="8">
    <source>
        <dbReference type="RuleBase" id="RU362005"/>
    </source>
</evidence>
<evidence type="ECO:0000256" key="6">
    <source>
        <dbReference type="ARBA" id="ARBA00022917"/>
    </source>
</evidence>
<keyword evidence="3" id="KW-0963">Cytoplasm</keyword>
<gene>
    <name evidence="10" type="ORF">KP79_PYT21441</name>
</gene>
<dbReference type="Proteomes" id="UP000242188">
    <property type="component" value="Unassembled WGS sequence"/>
</dbReference>
<dbReference type="GO" id="GO:0045905">
    <property type="term" value="P:positive regulation of translational termination"/>
    <property type="evidence" value="ECO:0007669"/>
    <property type="project" value="UniProtKB-UniRule"/>
</dbReference>
<keyword evidence="10" id="KW-0396">Initiation factor</keyword>
<dbReference type="InterPro" id="IPR020189">
    <property type="entry name" value="IF5A_C"/>
</dbReference>
<keyword evidence="4" id="KW-0251">Elongation factor</keyword>
<evidence type="ECO:0000259" key="9">
    <source>
        <dbReference type="SMART" id="SM01376"/>
    </source>
</evidence>
<evidence type="ECO:0000256" key="3">
    <source>
        <dbReference type="ARBA" id="ARBA00022490"/>
    </source>
</evidence>
<evidence type="ECO:0000256" key="1">
    <source>
        <dbReference type="ARBA" id="ARBA00004496"/>
    </source>
</evidence>
<reference evidence="10 11" key="1">
    <citation type="journal article" date="2017" name="Nat. Ecol. Evol.">
        <title>Scallop genome provides insights into evolution of bilaterian karyotype and development.</title>
        <authorList>
            <person name="Wang S."/>
            <person name="Zhang J."/>
            <person name="Jiao W."/>
            <person name="Li J."/>
            <person name="Xun X."/>
            <person name="Sun Y."/>
            <person name="Guo X."/>
            <person name="Huan P."/>
            <person name="Dong B."/>
            <person name="Zhang L."/>
            <person name="Hu X."/>
            <person name="Sun X."/>
            <person name="Wang J."/>
            <person name="Zhao C."/>
            <person name="Wang Y."/>
            <person name="Wang D."/>
            <person name="Huang X."/>
            <person name="Wang R."/>
            <person name="Lv J."/>
            <person name="Li Y."/>
            <person name="Zhang Z."/>
            <person name="Liu B."/>
            <person name="Lu W."/>
            <person name="Hui Y."/>
            <person name="Liang J."/>
            <person name="Zhou Z."/>
            <person name="Hou R."/>
            <person name="Li X."/>
            <person name="Liu Y."/>
            <person name="Li H."/>
            <person name="Ning X."/>
            <person name="Lin Y."/>
            <person name="Zhao L."/>
            <person name="Xing Q."/>
            <person name="Dou J."/>
            <person name="Li Y."/>
            <person name="Mao J."/>
            <person name="Guo H."/>
            <person name="Dou H."/>
            <person name="Li T."/>
            <person name="Mu C."/>
            <person name="Jiang W."/>
            <person name="Fu Q."/>
            <person name="Fu X."/>
            <person name="Miao Y."/>
            <person name="Liu J."/>
            <person name="Yu Q."/>
            <person name="Li R."/>
            <person name="Liao H."/>
            <person name="Li X."/>
            <person name="Kong Y."/>
            <person name="Jiang Z."/>
            <person name="Chourrout D."/>
            <person name="Li R."/>
            <person name="Bao Z."/>
        </authorList>
    </citation>
    <scope>NUCLEOTIDE SEQUENCE [LARGE SCALE GENOMIC DNA]</scope>
    <source>
        <strain evidence="10 11">PY_sf001</strain>
    </source>
</reference>
<dbReference type="GO" id="GO:0043022">
    <property type="term" value="F:ribosome binding"/>
    <property type="evidence" value="ECO:0007669"/>
    <property type="project" value="UniProtKB-UniRule"/>
</dbReference>
<evidence type="ECO:0000256" key="7">
    <source>
        <dbReference type="ARBA" id="ARBA00023071"/>
    </source>
</evidence>
<dbReference type="AlphaFoldDB" id="A0A210PXP5"/>
<dbReference type="InterPro" id="IPR014722">
    <property type="entry name" value="Rib_uL2_dom2"/>
</dbReference>
<dbReference type="STRING" id="6573.A0A210PXP5"/>
<evidence type="ECO:0000256" key="5">
    <source>
        <dbReference type="ARBA" id="ARBA00022884"/>
    </source>
</evidence>
<comment type="PTM">
    <text evidence="8">eIF-5A seems to be the only eukaryotic protein to have a hypusine residue which is a post-translational modification of a lysine by the addition of a butylamino group.</text>
</comment>
<dbReference type="InterPro" id="IPR048670">
    <property type="entry name" value="IF5A-like_N"/>
</dbReference>
<dbReference type="Pfam" id="PF21485">
    <property type="entry name" value="IF5A-like_N"/>
    <property type="match status" value="1"/>
</dbReference>
<dbReference type="GO" id="GO:0003743">
    <property type="term" value="F:translation initiation factor activity"/>
    <property type="evidence" value="ECO:0007669"/>
    <property type="project" value="UniProtKB-KW"/>
</dbReference>
<comment type="caution">
    <text evidence="10">The sequence shown here is derived from an EMBL/GenBank/DDBJ whole genome shotgun (WGS) entry which is preliminary data.</text>
</comment>
<name>A0A210PXP5_MIZYE</name>
<evidence type="ECO:0000256" key="4">
    <source>
        <dbReference type="ARBA" id="ARBA00022768"/>
    </source>
</evidence>
<dbReference type="FunFam" id="2.30.30.30:FF:000007">
    <property type="entry name" value="Eukaryotic translation initiation factor 5A"/>
    <property type="match status" value="1"/>
</dbReference>
<dbReference type="InterPro" id="IPR019769">
    <property type="entry name" value="Trans_elong_IF5A_hypusine_site"/>
</dbReference>
<keyword evidence="6 8" id="KW-0648">Protein biosynthesis</keyword>